<dbReference type="GO" id="GO:0043565">
    <property type="term" value="F:sequence-specific DNA binding"/>
    <property type="evidence" value="ECO:0007669"/>
    <property type="project" value="InterPro"/>
</dbReference>
<dbReference type="PROSITE" id="PS01124">
    <property type="entry name" value="HTH_ARAC_FAMILY_2"/>
    <property type="match status" value="1"/>
</dbReference>
<feature type="domain" description="HTH araC/xylS-type" evidence="5">
    <location>
        <begin position="172"/>
        <end position="269"/>
    </location>
</feature>
<dbReference type="PANTHER" id="PTHR46796">
    <property type="entry name" value="HTH-TYPE TRANSCRIPTIONAL ACTIVATOR RHAS-RELATED"/>
    <property type="match status" value="1"/>
</dbReference>
<comment type="caution">
    <text evidence="6">The sequence shown here is derived from an EMBL/GenBank/DDBJ whole genome shotgun (WGS) entry which is preliminary data.</text>
</comment>
<evidence type="ECO:0000259" key="5">
    <source>
        <dbReference type="PROSITE" id="PS01124"/>
    </source>
</evidence>
<evidence type="ECO:0000256" key="3">
    <source>
        <dbReference type="ARBA" id="ARBA00023163"/>
    </source>
</evidence>
<organism evidence="6 7">
    <name type="scientific">Corallococcus interemptor</name>
    <dbReference type="NCBI Taxonomy" id="2316720"/>
    <lineage>
        <taxon>Bacteria</taxon>
        <taxon>Pseudomonadati</taxon>
        <taxon>Myxococcota</taxon>
        <taxon>Myxococcia</taxon>
        <taxon>Myxococcales</taxon>
        <taxon>Cystobacterineae</taxon>
        <taxon>Myxococcaceae</taxon>
        <taxon>Corallococcus</taxon>
    </lineage>
</organism>
<dbReference type="SUPFAM" id="SSF46689">
    <property type="entry name" value="Homeodomain-like"/>
    <property type="match status" value="2"/>
</dbReference>
<dbReference type="EMBL" id="RAWM01000053">
    <property type="protein sequence ID" value="RKH67173.1"/>
    <property type="molecule type" value="Genomic_DNA"/>
</dbReference>
<dbReference type="GO" id="GO:0003700">
    <property type="term" value="F:DNA-binding transcription factor activity"/>
    <property type="evidence" value="ECO:0007669"/>
    <property type="project" value="InterPro"/>
</dbReference>
<dbReference type="InterPro" id="IPR009057">
    <property type="entry name" value="Homeodomain-like_sf"/>
</dbReference>
<dbReference type="Proteomes" id="UP000282656">
    <property type="component" value="Unassembled WGS sequence"/>
</dbReference>
<keyword evidence="3" id="KW-0804">Transcription</keyword>
<evidence type="ECO:0000256" key="2">
    <source>
        <dbReference type="ARBA" id="ARBA00023125"/>
    </source>
</evidence>
<dbReference type="Gene3D" id="1.10.10.60">
    <property type="entry name" value="Homeodomain-like"/>
    <property type="match status" value="2"/>
</dbReference>
<dbReference type="InterPro" id="IPR050204">
    <property type="entry name" value="AraC_XylS_family_regulators"/>
</dbReference>
<dbReference type="InterPro" id="IPR018060">
    <property type="entry name" value="HTH_AraC"/>
</dbReference>
<dbReference type="OrthoDB" id="112032at2"/>
<name>A0A3A8QEN8_9BACT</name>
<evidence type="ECO:0000256" key="1">
    <source>
        <dbReference type="ARBA" id="ARBA00023015"/>
    </source>
</evidence>
<dbReference type="Pfam" id="PF12833">
    <property type="entry name" value="HTH_18"/>
    <property type="match status" value="1"/>
</dbReference>
<proteinExistence type="predicted"/>
<accession>A0A3A8QEN8</accession>
<dbReference type="AlphaFoldDB" id="A0A3A8QEN8"/>
<keyword evidence="7" id="KW-1185">Reference proteome</keyword>
<dbReference type="RefSeq" id="WP_121770481.1">
    <property type="nucleotide sequence ID" value="NZ_RAWM01000053.1"/>
</dbReference>
<keyword evidence="1" id="KW-0805">Transcription regulation</keyword>
<protein>
    <submittedName>
        <fullName evidence="6">AraC family transcriptional regulator</fullName>
    </submittedName>
</protein>
<feature type="region of interest" description="Disordered" evidence="4">
    <location>
        <begin position="273"/>
        <end position="293"/>
    </location>
</feature>
<reference evidence="7" key="1">
    <citation type="submission" date="2018-09" db="EMBL/GenBank/DDBJ databases">
        <authorList>
            <person name="Livingstone P.G."/>
            <person name="Whitworth D.E."/>
        </authorList>
    </citation>
    <scope>NUCLEOTIDE SEQUENCE [LARGE SCALE GENOMIC DNA]</scope>
    <source>
        <strain evidence="7">AB047A</strain>
    </source>
</reference>
<evidence type="ECO:0000313" key="7">
    <source>
        <dbReference type="Proteomes" id="UP000282656"/>
    </source>
</evidence>
<sequence length="293" mass="32445">MSELAPNVTYFRHPAAPDLELIRVEEDSCLRETYADAYAFVALYAGAFDGWYRGSRHTWEPGNLKLKEPGNLYRDLHIHAPITVQVARFPAHVVERAAQALDLRGPVHFQAPRDGGAKAAQRVYAMHAVLADPSADSLVVETRVTEAVDAVLSSCAEGAPSAQHVRAPAAVHRARDFLRENLDQKVTLDALAAHAGMDKFHLTRAFRHSLGVPPYEYLTHLRIDRARQLLSAGMSAGDTAYAVGLYDQSQLNRHFRRLMGTTPAHYARCTSVKPMPRRASSGYRNRPPDASSR</sequence>
<keyword evidence="2" id="KW-0238">DNA-binding</keyword>
<dbReference type="SMART" id="SM00342">
    <property type="entry name" value="HTH_ARAC"/>
    <property type="match status" value="1"/>
</dbReference>
<evidence type="ECO:0000313" key="6">
    <source>
        <dbReference type="EMBL" id="RKH67173.1"/>
    </source>
</evidence>
<gene>
    <name evidence="6" type="ORF">D7X96_20170</name>
</gene>
<evidence type="ECO:0000256" key="4">
    <source>
        <dbReference type="SAM" id="MobiDB-lite"/>
    </source>
</evidence>